<dbReference type="GO" id="GO:0005829">
    <property type="term" value="C:cytosol"/>
    <property type="evidence" value="ECO:0007669"/>
    <property type="project" value="TreeGrafter"/>
</dbReference>
<dbReference type="PROSITE" id="PS51278">
    <property type="entry name" value="GATASE_TYPE_2"/>
    <property type="match status" value="1"/>
</dbReference>
<evidence type="ECO:0000259" key="11">
    <source>
        <dbReference type="PROSITE" id="PS51278"/>
    </source>
</evidence>
<dbReference type="Gene3D" id="3.40.50.620">
    <property type="entry name" value="HUPs"/>
    <property type="match status" value="2"/>
</dbReference>
<evidence type="ECO:0000256" key="7">
    <source>
        <dbReference type="ARBA" id="ARBA00048741"/>
    </source>
</evidence>
<accession>A0A1T4WU67</accession>
<dbReference type="InterPro" id="IPR029055">
    <property type="entry name" value="Ntn_hydrolases_N"/>
</dbReference>
<feature type="site" description="Important for beta-aspartyl-AMP intermediate formation" evidence="10">
    <location>
        <position position="378"/>
    </location>
</feature>
<comment type="catalytic activity">
    <reaction evidence="7">
        <text>L-aspartate + L-glutamine + ATP + H2O = L-asparagine + L-glutamate + AMP + diphosphate + H(+)</text>
        <dbReference type="Rhea" id="RHEA:12228"/>
        <dbReference type="ChEBI" id="CHEBI:15377"/>
        <dbReference type="ChEBI" id="CHEBI:15378"/>
        <dbReference type="ChEBI" id="CHEBI:29985"/>
        <dbReference type="ChEBI" id="CHEBI:29991"/>
        <dbReference type="ChEBI" id="CHEBI:30616"/>
        <dbReference type="ChEBI" id="CHEBI:33019"/>
        <dbReference type="ChEBI" id="CHEBI:58048"/>
        <dbReference type="ChEBI" id="CHEBI:58359"/>
        <dbReference type="ChEBI" id="CHEBI:456215"/>
        <dbReference type="EC" id="6.3.5.4"/>
    </reaction>
</comment>
<dbReference type="SUPFAM" id="SSF56235">
    <property type="entry name" value="N-terminal nucleophile aminohydrolases (Ntn hydrolases)"/>
    <property type="match status" value="1"/>
</dbReference>
<dbReference type="GO" id="GO:0005524">
    <property type="term" value="F:ATP binding"/>
    <property type="evidence" value="ECO:0007669"/>
    <property type="project" value="UniProtKB-KW"/>
</dbReference>
<dbReference type="Gene3D" id="3.60.20.10">
    <property type="entry name" value="Glutamine Phosphoribosylpyrophosphate, subunit 1, domain 1"/>
    <property type="match status" value="1"/>
</dbReference>
<evidence type="ECO:0000256" key="1">
    <source>
        <dbReference type="ARBA" id="ARBA00005187"/>
    </source>
</evidence>
<evidence type="ECO:0000313" key="13">
    <source>
        <dbReference type="Proteomes" id="UP000190460"/>
    </source>
</evidence>
<keyword evidence="4 9" id="KW-0547">Nucleotide-binding</keyword>
<evidence type="ECO:0000256" key="6">
    <source>
        <dbReference type="ARBA" id="ARBA00022962"/>
    </source>
</evidence>
<organism evidence="12 13">
    <name type="scientific">Thiothrix eikelboomii</name>
    <dbReference type="NCBI Taxonomy" id="92487"/>
    <lineage>
        <taxon>Bacteria</taxon>
        <taxon>Pseudomonadati</taxon>
        <taxon>Pseudomonadota</taxon>
        <taxon>Gammaproteobacteria</taxon>
        <taxon>Thiotrichales</taxon>
        <taxon>Thiotrichaceae</taxon>
        <taxon>Thiothrix</taxon>
    </lineage>
</organism>
<dbReference type="SUPFAM" id="SSF52402">
    <property type="entry name" value="Adenine nucleotide alpha hydrolases-like"/>
    <property type="match status" value="1"/>
</dbReference>
<comment type="pathway">
    <text evidence="1">Amino-acid biosynthesis; L-asparagine biosynthesis; L-asparagine from L-aspartate (L-Gln route): step 1/1.</text>
</comment>
<dbReference type="GO" id="GO:0006529">
    <property type="term" value="P:asparagine biosynthetic process"/>
    <property type="evidence" value="ECO:0007669"/>
    <property type="project" value="UniProtKB-KW"/>
</dbReference>
<dbReference type="InterPro" id="IPR001962">
    <property type="entry name" value="Asn_synthase"/>
</dbReference>
<dbReference type="EMBL" id="FUYB01000009">
    <property type="protein sequence ID" value="SKA80854.1"/>
    <property type="molecule type" value="Genomic_DNA"/>
</dbReference>
<dbReference type="CDD" id="cd00712">
    <property type="entry name" value="AsnB"/>
    <property type="match status" value="1"/>
</dbReference>
<protein>
    <recommendedName>
        <fullName evidence="3">asparagine synthase (glutamine-hydrolyzing)</fullName>
        <ecNumber evidence="3">6.3.5.4</ecNumber>
    </recommendedName>
</protein>
<sequence>MCGIAGFLGFTHLNQPAQTLEHMTAALQHRGPDAQGLWLDAEAQIALGHRRLAIVDLSTAGQQPMRSADGRYLCVFNGEIYNHHALRKKLERSGVSPQWRGHSDTETLLAGFAHWGIEATLQKTVGMFAIALWDKHERLLTLMRDRMGEKPLYYGWIGAQFAFASELKALRQLPTFEAELDRTVLASYLQCAYVTSPASIYQGIYKLEAGCLLELKLQHLPQKQAQAKAWWSSFEMALQSQQQLITDQPTALACLEQQLQQAVQLQAQADVPLGAFLSGGIDSSLIVSLMQAQHSQAIRTFTVAFEQAGFNEAQHARAVAEHLGTAHTEFTVGAQEALAVIPLLPQLYDEPFADTSQIPTFIISRCARQQVSVALSGDAGDELFGGYRSYLFAQKIWSKLAWLPSELRQRLSQLLLKIPTPILNKLLLQSDEQLGAQLHKIAAALAASASVYDLFPRLSQAWQHPEALVIGTTTTLATPWPLNKLAPHFHEAESAMMMFDTLNILPDNMLCKIDRAAMGASLETRVPFLDHRVVELAWRLPLQFKINQGQGKWLVRQLLYKYVPAHIVNRPKQGFNVPLADWLRGELRDWAEELLDAKRMQQQGYLQTKLVQHEWQQFLKGAANQQRLWCILMFQAWLASQAAITSVNTAK</sequence>
<name>A0A1T4WU67_9GAMM</name>
<feature type="binding site" evidence="9">
    <location>
        <position position="303"/>
    </location>
    <ligand>
        <name>ATP</name>
        <dbReference type="ChEBI" id="CHEBI:30616"/>
    </ligand>
</feature>
<dbReference type="InterPro" id="IPR014729">
    <property type="entry name" value="Rossmann-like_a/b/a_fold"/>
</dbReference>
<dbReference type="STRING" id="92487.SAMN02745130_02127"/>
<evidence type="ECO:0000256" key="9">
    <source>
        <dbReference type="PIRSR" id="PIRSR001589-2"/>
    </source>
</evidence>
<dbReference type="PANTHER" id="PTHR43284:SF1">
    <property type="entry name" value="ASPARAGINE SYNTHETASE"/>
    <property type="match status" value="1"/>
</dbReference>
<evidence type="ECO:0000256" key="2">
    <source>
        <dbReference type="ARBA" id="ARBA00005752"/>
    </source>
</evidence>
<dbReference type="GO" id="GO:0004066">
    <property type="term" value="F:asparagine synthase (glutamine-hydrolyzing) activity"/>
    <property type="evidence" value="ECO:0007669"/>
    <property type="project" value="UniProtKB-EC"/>
</dbReference>
<keyword evidence="6 8" id="KW-0315">Glutamine amidotransferase</keyword>
<keyword evidence="5 9" id="KW-0067">ATP-binding</keyword>
<dbReference type="CDD" id="cd01991">
    <property type="entry name" value="Asn_synthase_B_C"/>
    <property type="match status" value="1"/>
</dbReference>
<evidence type="ECO:0000256" key="10">
    <source>
        <dbReference type="PIRSR" id="PIRSR001589-3"/>
    </source>
</evidence>
<feature type="binding site" evidence="9">
    <location>
        <begin position="376"/>
        <end position="377"/>
    </location>
    <ligand>
        <name>ATP</name>
        <dbReference type="ChEBI" id="CHEBI:30616"/>
    </ligand>
</feature>
<dbReference type="InterPro" id="IPR006426">
    <property type="entry name" value="Asn_synth_AEB"/>
</dbReference>
<dbReference type="Pfam" id="PF00733">
    <property type="entry name" value="Asn_synthase"/>
    <property type="match status" value="1"/>
</dbReference>
<keyword evidence="8" id="KW-0028">Amino-acid biosynthesis</keyword>
<dbReference type="Proteomes" id="UP000190460">
    <property type="component" value="Unassembled WGS sequence"/>
</dbReference>
<dbReference type="InterPro" id="IPR017932">
    <property type="entry name" value="GATase_2_dom"/>
</dbReference>
<dbReference type="InterPro" id="IPR033738">
    <property type="entry name" value="AsnB_N"/>
</dbReference>
<dbReference type="InterPro" id="IPR051786">
    <property type="entry name" value="ASN_synthetase/amidase"/>
</dbReference>
<feature type="active site" description="For GATase activity" evidence="8">
    <location>
        <position position="2"/>
    </location>
</feature>
<gene>
    <name evidence="12" type="ORF">SAMN02745130_02127</name>
</gene>
<keyword evidence="8" id="KW-0061">Asparagine biosynthesis</keyword>
<proteinExistence type="inferred from homology"/>
<dbReference type="PIRSF" id="PIRSF001589">
    <property type="entry name" value="Asn_synthetase_glu-h"/>
    <property type="match status" value="1"/>
</dbReference>
<dbReference type="OrthoDB" id="9763290at2"/>
<dbReference type="EC" id="6.3.5.4" evidence="3"/>
<dbReference type="PANTHER" id="PTHR43284">
    <property type="entry name" value="ASPARAGINE SYNTHETASE (GLUTAMINE-HYDROLYZING)"/>
    <property type="match status" value="1"/>
</dbReference>
<dbReference type="Pfam" id="PF13522">
    <property type="entry name" value="GATase_6"/>
    <property type="match status" value="1"/>
</dbReference>
<evidence type="ECO:0000256" key="4">
    <source>
        <dbReference type="ARBA" id="ARBA00022741"/>
    </source>
</evidence>
<evidence type="ECO:0000256" key="3">
    <source>
        <dbReference type="ARBA" id="ARBA00012737"/>
    </source>
</evidence>
<reference evidence="12 13" key="1">
    <citation type="submission" date="2017-02" db="EMBL/GenBank/DDBJ databases">
        <authorList>
            <person name="Peterson S.W."/>
        </authorList>
    </citation>
    <scope>NUCLEOTIDE SEQUENCE [LARGE SCALE GENOMIC DNA]</scope>
    <source>
        <strain evidence="12 13">ATCC 49788</strain>
    </source>
</reference>
<feature type="binding site" evidence="9">
    <location>
        <position position="104"/>
    </location>
    <ligand>
        <name>L-glutamine</name>
        <dbReference type="ChEBI" id="CHEBI:58359"/>
    </ligand>
</feature>
<feature type="domain" description="Glutamine amidotransferase type-2" evidence="11">
    <location>
        <begin position="2"/>
        <end position="218"/>
    </location>
</feature>
<dbReference type="NCBIfam" id="TIGR01536">
    <property type="entry name" value="asn_synth_AEB"/>
    <property type="match status" value="1"/>
</dbReference>
<comment type="similarity">
    <text evidence="2">Belongs to the asparagine synthetase family.</text>
</comment>
<evidence type="ECO:0000313" key="12">
    <source>
        <dbReference type="EMBL" id="SKA80854.1"/>
    </source>
</evidence>
<dbReference type="RefSeq" id="WP_078922593.1">
    <property type="nucleotide sequence ID" value="NZ_FUYB01000009.1"/>
</dbReference>
<evidence type="ECO:0000256" key="5">
    <source>
        <dbReference type="ARBA" id="ARBA00022840"/>
    </source>
</evidence>
<dbReference type="AlphaFoldDB" id="A0A1T4WU67"/>
<keyword evidence="13" id="KW-1185">Reference proteome</keyword>
<evidence type="ECO:0000256" key="8">
    <source>
        <dbReference type="PIRSR" id="PIRSR001589-1"/>
    </source>
</evidence>